<name>A0A0E9X0E7_ANGAN</name>
<protein>
    <submittedName>
        <fullName evidence="1">Uncharacterized protein</fullName>
    </submittedName>
</protein>
<organism evidence="1">
    <name type="scientific">Anguilla anguilla</name>
    <name type="common">European freshwater eel</name>
    <name type="synonym">Muraena anguilla</name>
    <dbReference type="NCBI Taxonomy" id="7936"/>
    <lineage>
        <taxon>Eukaryota</taxon>
        <taxon>Metazoa</taxon>
        <taxon>Chordata</taxon>
        <taxon>Craniata</taxon>
        <taxon>Vertebrata</taxon>
        <taxon>Euteleostomi</taxon>
        <taxon>Actinopterygii</taxon>
        <taxon>Neopterygii</taxon>
        <taxon>Teleostei</taxon>
        <taxon>Anguilliformes</taxon>
        <taxon>Anguillidae</taxon>
        <taxon>Anguilla</taxon>
    </lineage>
</organism>
<proteinExistence type="predicted"/>
<accession>A0A0E9X0E7</accession>
<reference evidence="1" key="1">
    <citation type="submission" date="2014-11" db="EMBL/GenBank/DDBJ databases">
        <authorList>
            <person name="Amaro Gonzalez C."/>
        </authorList>
    </citation>
    <scope>NUCLEOTIDE SEQUENCE</scope>
</reference>
<reference evidence="1" key="2">
    <citation type="journal article" date="2015" name="Fish Shellfish Immunol.">
        <title>Early steps in the European eel (Anguilla anguilla)-Vibrio vulnificus interaction in the gills: Role of the RtxA13 toxin.</title>
        <authorList>
            <person name="Callol A."/>
            <person name="Pajuelo D."/>
            <person name="Ebbesson L."/>
            <person name="Teles M."/>
            <person name="MacKenzie S."/>
            <person name="Amaro C."/>
        </authorList>
    </citation>
    <scope>NUCLEOTIDE SEQUENCE</scope>
</reference>
<evidence type="ECO:0000313" key="1">
    <source>
        <dbReference type="EMBL" id="JAH95916.1"/>
    </source>
</evidence>
<dbReference type="EMBL" id="GBXM01012661">
    <property type="protein sequence ID" value="JAH95916.1"/>
    <property type="molecule type" value="Transcribed_RNA"/>
</dbReference>
<sequence>MCMTHGFRFHWGRGISILLDIKSIHHIEIFFLDISLTCTRLYHDKSSYPQYICLIFSYFPERRNVRLFLSDQSQLWDNHNRSFAQSVFAV</sequence>
<dbReference type="AlphaFoldDB" id="A0A0E9X0E7"/>